<protein>
    <submittedName>
        <fullName evidence="2">Uncharacterized protein</fullName>
    </submittedName>
</protein>
<feature type="compositionally biased region" description="Acidic residues" evidence="1">
    <location>
        <begin position="21"/>
        <end position="36"/>
    </location>
</feature>
<organism evidence="2">
    <name type="scientific">marine sediment metagenome</name>
    <dbReference type="NCBI Taxonomy" id="412755"/>
    <lineage>
        <taxon>unclassified sequences</taxon>
        <taxon>metagenomes</taxon>
        <taxon>ecological metagenomes</taxon>
    </lineage>
</organism>
<name>A0A0F9CV99_9ZZZZ</name>
<dbReference type="EMBL" id="LAZR01031619">
    <property type="protein sequence ID" value="KKL53224.1"/>
    <property type="molecule type" value="Genomic_DNA"/>
</dbReference>
<sequence length="104" mass="11910">HGFFPEFPGAAYDAWKTTPPDEVEEEEPEPREELESGEFGPREENQMELDELAVAVGGTIERDDRCVTCDRLLLYAVDQDELVRESFCSNRNCARFLLTVSHEE</sequence>
<gene>
    <name evidence="2" type="ORF">LCGC14_2277560</name>
</gene>
<proteinExistence type="predicted"/>
<comment type="caution">
    <text evidence="2">The sequence shown here is derived from an EMBL/GenBank/DDBJ whole genome shotgun (WGS) entry which is preliminary data.</text>
</comment>
<evidence type="ECO:0000313" key="2">
    <source>
        <dbReference type="EMBL" id="KKL53224.1"/>
    </source>
</evidence>
<feature type="region of interest" description="Disordered" evidence="1">
    <location>
        <begin position="1"/>
        <end position="47"/>
    </location>
</feature>
<dbReference type="AlphaFoldDB" id="A0A0F9CV99"/>
<feature type="non-terminal residue" evidence="2">
    <location>
        <position position="1"/>
    </location>
</feature>
<accession>A0A0F9CV99</accession>
<evidence type="ECO:0000256" key="1">
    <source>
        <dbReference type="SAM" id="MobiDB-lite"/>
    </source>
</evidence>
<reference evidence="2" key="1">
    <citation type="journal article" date="2015" name="Nature">
        <title>Complex archaea that bridge the gap between prokaryotes and eukaryotes.</title>
        <authorList>
            <person name="Spang A."/>
            <person name="Saw J.H."/>
            <person name="Jorgensen S.L."/>
            <person name="Zaremba-Niedzwiedzka K."/>
            <person name="Martijn J."/>
            <person name="Lind A.E."/>
            <person name="van Eijk R."/>
            <person name="Schleper C."/>
            <person name="Guy L."/>
            <person name="Ettema T.J."/>
        </authorList>
    </citation>
    <scope>NUCLEOTIDE SEQUENCE</scope>
</reference>